<keyword evidence="3" id="KW-1185">Reference proteome</keyword>
<feature type="compositionally biased region" description="Basic and acidic residues" evidence="1">
    <location>
        <begin position="338"/>
        <end position="347"/>
    </location>
</feature>
<protein>
    <submittedName>
        <fullName evidence="2">Uncharacterized protein</fullName>
    </submittedName>
</protein>
<feature type="compositionally biased region" description="Basic and acidic residues" evidence="1">
    <location>
        <begin position="153"/>
        <end position="165"/>
    </location>
</feature>
<dbReference type="AlphaFoldDB" id="A0A0D9Z844"/>
<dbReference type="Proteomes" id="UP000026961">
    <property type="component" value="Chromosome 3"/>
</dbReference>
<dbReference type="EnsemblPlants" id="OGLUM03G20020.1">
    <property type="protein sequence ID" value="OGLUM03G20020.1"/>
    <property type="gene ID" value="OGLUM03G20020"/>
</dbReference>
<proteinExistence type="predicted"/>
<reference evidence="2" key="2">
    <citation type="submission" date="2018-05" db="EMBL/GenBank/DDBJ databases">
        <title>OgluRS3 (Oryza glumaepatula Reference Sequence Version 3).</title>
        <authorList>
            <person name="Zhang J."/>
            <person name="Kudrna D."/>
            <person name="Lee S."/>
            <person name="Talag J."/>
            <person name="Welchert J."/>
            <person name="Wing R.A."/>
        </authorList>
    </citation>
    <scope>NUCLEOTIDE SEQUENCE [LARGE SCALE GENOMIC DNA]</scope>
</reference>
<feature type="compositionally biased region" description="Basic and acidic residues" evidence="1">
    <location>
        <begin position="311"/>
        <end position="321"/>
    </location>
</feature>
<feature type="compositionally biased region" description="Basic and acidic residues" evidence="1">
    <location>
        <begin position="119"/>
        <end position="132"/>
    </location>
</feature>
<feature type="compositionally biased region" description="Basic residues" evidence="1">
    <location>
        <begin position="348"/>
        <end position="358"/>
    </location>
</feature>
<reference evidence="2" key="1">
    <citation type="submission" date="2015-04" db="UniProtKB">
        <authorList>
            <consortium name="EnsemblPlants"/>
        </authorList>
    </citation>
    <scope>IDENTIFICATION</scope>
</reference>
<dbReference type="HOGENOM" id="CLU_687693_0_0_1"/>
<evidence type="ECO:0000313" key="2">
    <source>
        <dbReference type="EnsemblPlants" id="OGLUM03G20020.1"/>
    </source>
</evidence>
<evidence type="ECO:0000313" key="3">
    <source>
        <dbReference type="Proteomes" id="UP000026961"/>
    </source>
</evidence>
<feature type="region of interest" description="Disordered" evidence="1">
    <location>
        <begin position="104"/>
        <end position="196"/>
    </location>
</feature>
<sequence>MDVVGVSKRPRRLAEAHVVVYDAVPVRQQRHIQYRTTRAGDAAHPQPRSAPEAPRICVFQLRQGNLAPGAVSDSPEPEGGRDVQAGVHEARGLAGGVQEVEAHGGRVGVGADDDAAAGRGRDGGARHGERMPQHVAPAPASVVGSAEQAPAEAPERRSAALDAEHAVPGAEYHGRRRGVGRGDQREVERRRRRRRLADVAAAPSAAELVEEHDLTEPLLEGPVAVLSEAKRVVGLGDAGGALGVGAAEARVGDEGAPALAHGEAAGGAARRQAEQDVPEQVVRQTLHGGGGFVVRTRASPTNAAEAQPPVLRRERQPAADVRRHHGALGHVGSGHAAAHPDDDDHQRERRRPVRRVVCRARAQPHDKEAGDDQTDDDEDIDGDDGGAEEEAAGSINDDIDR</sequence>
<feature type="compositionally biased region" description="Basic and acidic residues" evidence="1">
    <location>
        <begin position="180"/>
        <end position="189"/>
    </location>
</feature>
<feature type="region of interest" description="Disordered" evidence="1">
    <location>
        <begin position="285"/>
        <end position="401"/>
    </location>
</feature>
<feature type="compositionally biased region" description="Acidic residues" evidence="1">
    <location>
        <begin position="371"/>
        <end position="401"/>
    </location>
</feature>
<dbReference type="Gramene" id="OGLUM03G20020.1">
    <property type="protein sequence ID" value="OGLUM03G20020.1"/>
    <property type="gene ID" value="OGLUM03G20020"/>
</dbReference>
<name>A0A0D9Z844_9ORYZ</name>
<evidence type="ECO:0000256" key="1">
    <source>
        <dbReference type="SAM" id="MobiDB-lite"/>
    </source>
</evidence>
<accession>A0A0D9Z844</accession>
<feature type="compositionally biased region" description="Low complexity" evidence="1">
    <location>
        <begin position="135"/>
        <end position="152"/>
    </location>
</feature>
<organism evidence="2">
    <name type="scientific">Oryza glumipatula</name>
    <dbReference type="NCBI Taxonomy" id="40148"/>
    <lineage>
        <taxon>Eukaryota</taxon>
        <taxon>Viridiplantae</taxon>
        <taxon>Streptophyta</taxon>
        <taxon>Embryophyta</taxon>
        <taxon>Tracheophyta</taxon>
        <taxon>Spermatophyta</taxon>
        <taxon>Magnoliopsida</taxon>
        <taxon>Liliopsida</taxon>
        <taxon>Poales</taxon>
        <taxon>Poaceae</taxon>
        <taxon>BOP clade</taxon>
        <taxon>Oryzoideae</taxon>
        <taxon>Oryzeae</taxon>
        <taxon>Oryzinae</taxon>
        <taxon>Oryza</taxon>
    </lineage>
</organism>